<dbReference type="InterPro" id="IPR036236">
    <property type="entry name" value="Znf_C2H2_sf"/>
</dbReference>
<evidence type="ECO:0000256" key="2">
    <source>
        <dbReference type="SAM" id="MobiDB-lite"/>
    </source>
</evidence>
<dbReference type="Pfam" id="PF00096">
    <property type="entry name" value="zf-C2H2"/>
    <property type="match status" value="1"/>
</dbReference>
<sequence>MSLCSECGKTYASPVGLRRHINSQHQRTEWHVCECGRQFLDPAGRSRCRAGHSRSFGCSASGCSYRSSRKDSVKQHIRRRHQNSTKIHVVTLPPSPAPSTNSSNDELGSDASPSPDEAPMAPCFLPLPPPVLAVCPYPLVQQVLYYPAPSPWSLHFSGV</sequence>
<evidence type="ECO:0000313" key="4">
    <source>
        <dbReference type="EMBL" id="KIO27773.1"/>
    </source>
</evidence>
<reference evidence="4 5" key="1">
    <citation type="submission" date="2014-04" db="EMBL/GenBank/DDBJ databases">
        <authorList>
            <consortium name="DOE Joint Genome Institute"/>
            <person name="Kuo A."/>
            <person name="Girlanda M."/>
            <person name="Perotto S."/>
            <person name="Kohler A."/>
            <person name="Nagy L.G."/>
            <person name="Floudas D."/>
            <person name="Copeland A."/>
            <person name="Barry K.W."/>
            <person name="Cichocki N."/>
            <person name="Veneault-Fourrey C."/>
            <person name="LaButti K."/>
            <person name="Lindquist E.A."/>
            <person name="Lipzen A."/>
            <person name="Lundell T."/>
            <person name="Morin E."/>
            <person name="Murat C."/>
            <person name="Sun H."/>
            <person name="Tunlid A."/>
            <person name="Henrissat B."/>
            <person name="Grigoriev I.V."/>
            <person name="Hibbett D.S."/>
            <person name="Martin F."/>
            <person name="Nordberg H.P."/>
            <person name="Cantor M.N."/>
            <person name="Hua S.X."/>
        </authorList>
    </citation>
    <scope>NUCLEOTIDE SEQUENCE [LARGE SCALE GENOMIC DNA]</scope>
    <source>
        <strain evidence="4 5">MUT 4182</strain>
    </source>
</reference>
<protein>
    <recommendedName>
        <fullName evidence="3">C2H2-type domain-containing protein</fullName>
    </recommendedName>
</protein>
<organism evidence="4 5">
    <name type="scientific">Tulasnella calospora MUT 4182</name>
    <dbReference type="NCBI Taxonomy" id="1051891"/>
    <lineage>
        <taxon>Eukaryota</taxon>
        <taxon>Fungi</taxon>
        <taxon>Dikarya</taxon>
        <taxon>Basidiomycota</taxon>
        <taxon>Agaricomycotina</taxon>
        <taxon>Agaricomycetes</taxon>
        <taxon>Cantharellales</taxon>
        <taxon>Tulasnellaceae</taxon>
        <taxon>Tulasnella</taxon>
    </lineage>
</organism>
<accession>A0A0C3L205</accession>
<evidence type="ECO:0000259" key="3">
    <source>
        <dbReference type="PROSITE" id="PS50157"/>
    </source>
</evidence>
<dbReference type="Proteomes" id="UP000054248">
    <property type="component" value="Unassembled WGS sequence"/>
</dbReference>
<dbReference type="SMART" id="SM00355">
    <property type="entry name" value="ZnF_C2H2"/>
    <property type="match status" value="2"/>
</dbReference>
<evidence type="ECO:0000256" key="1">
    <source>
        <dbReference type="PROSITE-ProRule" id="PRU00042"/>
    </source>
</evidence>
<dbReference type="InterPro" id="IPR013087">
    <property type="entry name" value="Znf_C2H2_type"/>
</dbReference>
<keyword evidence="1" id="KW-0863">Zinc-finger</keyword>
<proteinExistence type="predicted"/>
<dbReference type="HOGENOM" id="CLU_140540_0_0_1"/>
<dbReference type="GO" id="GO:0008270">
    <property type="term" value="F:zinc ion binding"/>
    <property type="evidence" value="ECO:0007669"/>
    <property type="project" value="UniProtKB-KW"/>
</dbReference>
<dbReference type="PROSITE" id="PS50157">
    <property type="entry name" value="ZINC_FINGER_C2H2_2"/>
    <property type="match status" value="1"/>
</dbReference>
<keyword evidence="1" id="KW-0479">Metal-binding</keyword>
<gene>
    <name evidence="4" type="ORF">M407DRAFT_188494</name>
</gene>
<name>A0A0C3L205_9AGAM</name>
<dbReference type="Gene3D" id="3.30.160.60">
    <property type="entry name" value="Classic Zinc Finger"/>
    <property type="match status" value="1"/>
</dbReference>
<reference evidence="5" key="2">
    <citation type="submission" date="2015-01" db="EMBL/GenBank/DDBJ databases">
        <title>Evolutionary Origins and Diversification of the Mycorrhizal Mutualists.</title>
        <authorList>
            <consortium name="DOE Joint Genome Institute"/>
            <consortium name="Mycorrhizal Genomics Consortium"/>
            <person name="Kohler A."/>
            <person name="Kuo A."/>
            <person name="Nagy L.G."/>
            <person name="Floudas D."/>
            <person name="Copeland A."/>
            <person name="Barry K.W."/>
            <person name="Cichocki N."/>
            <person name="Veneault-Fourrey C."/>
            <person name="LaButti K."/>
            <person name="Lindquist E.A."/>
            <person name="Lipzen A."/>
            <person name="Lundell T."/>
            <person name="Morin E."/>
            <person name="Murat C."/>
            <person name="Riley R."/>
            <person name="Ohm R."/>
            <person name="Sun H."/>
            <person name="Tunlid A."/>
            <person name="Henrissat B."/>
            <person name="Grigoriev I.V."/>
            <person name="Hibbett D.S."/>
            <person name="Martin F."/>
        </authorList>
    </citation>
    <scope>NUCLEOTIDE SEQUENCE [LARGE SCALE GENOMIC DNA]</scope>
    <source>
        <strain evidence="5">MUT 4182</strain>
    </source>
</reference>
<keyword evidence="5" id="KW-1185">Reference proteome</keyword>
<feature type="domain" description="C2H2-type" evidence="3">
    <location>
        <begin position="2"/>
        <end position="30"/>
    </location>
</feature>
<dbReference type="SUPFAM" id="SSF57667">
    <property type="entry name" value="beta-beta-alpha zinc fingers"/>
    <property type="match status" value="1"/>
</dbReference>
<evidence type="ECO:0000313" key="5">
    <source>
        <dbReference type="Proteomes" id="UP000054248"/>
    </source>
</evidence>
<dbReference type="AlphaFoldDB" id="A0A0C3L205"/>
<dbReference type="EMBL" id="KN823003">
    <property type="protein sequence ID" value="KIO27773.1"/>
    <property type="molecule type" value="Genomic_DNA"/>
</dbReference>
<feature type="region of interest" description="Disordered" evidence="2">
    <location>
        <begin position="51"/>
        <end position="116"/>
    </location>
</feature>
<dbReference type="PROSITE" id="PS00028">
    <property type="entry name" value="ZINC_FINGER_C2H2_1"/>
    <property type="match status" value="1"/>
</dbReference>
<dbReference type="OrthoDB" id="21416at2759"/>
<keyword evidence="1" id="KW-0862">Zinc</keyword>
<feature type="compositionally biased region" description="Polar residues" evidence="2">
    <location>
        <begin position="56"/>
        <end position="66"/>
    </location>
</feature>